<dbReference type="EMBL" id="KZ679007">
    <property type="protein sequence ID" value="PSS25947.1"/>
    <property type="molecule type" value="Genomic_DNA"/>
</dbReference>
<dbReference type="InParanoid" id="A0A2T3BC81"/>
<feature type="domain" description="Tubulin-folding cofactor D C-terminal" evidence="2">
    <location>
        <begin position="994"/>
        <end position="1167"/>
    </location>
</feature>
<dbReference type="PANTHER" id="PTHR12658">
    <property type="entry name" value="BETA-TUBULIN COFACTOR D"/>
    <property type="match status" value="1"/>
</dbReference>
<dbReference type="Pfam" id="PF12612">
    <property type="entry name" value="TFCD_C"/>
    <property type="match status" value="1"/>
</dbReference>
<dbReference type="InterPro" id="IPR016024">
    <property type="entry name" value="ARM-type_fold"/>
</dbReference>
<feature type="domain" description="Tubulin-folding cofactor D ARM repeats" evidence="3">
    <location>
        <begin position="381"/>
        <end position="584"/>
    </location>
</feature>
<keyword evidence="5" id="KW-1185">Reference proteome</keyword>
<dbReference type="AlphaFoldDB" id="A0A2T3BC81"/>
<dbReference type="InterPro" id="IPR033162">
    <property type="entry name" value="TBCD"/>
</dbReference>
<name>A0A2T3BC81_AMORE</name>
<accession>A0A2T3BC81</accession>
<organism evidence="4 5">
    <name type="scientific">Amorphotheca resinae ATCC 22711</name>
    <dbReference type="NCBI Taxonomy" id="857342"/>
    <lineage>
        <taxon>Eukaryota</taxon>
        <taxon>Fungi</taxon>
        <taxon>Dikarya</taxon>
        <taxon>Ascomycota</taxon>
        <taxon>Pezizomycotina</taxon>
        <taxon>Leotiomycetes</taxon>
        <taxon>Helotiales</taxon>
        <taxon>Amorphothecaceae</taxon>
        <taxon>Amorphotheca</taxon>
    </lineage>
</organism>
<dbReference type="InterPro" id="IPR058033">
    <property type="entry name" value="ARM_TBCD_2nd"/>
</dbReference>
<dbReference type="Proteomes" id="UP000241818">
    <property type="component" value="Unassembled WGS sequence"/>
</dbReference>
<evidence type="ECO:0000259" key="3">
    <source>
        <dbReference type="Pfam" id="PF25767"/>
    </source>
</evidence>
<dbReference type="SUPFAM" id="SSF48371">
    <property type="entry name" value="ARM repeat"/>
    <property type="match status" value="1"/>
</dbReference>
<evidence type="ECO:0000313" key="5">
    <source>
        <dbReference type="Proteomes" id="UP000241818"/>
    </source>
</evidence>
<dbReference type="GeneID" id="36571582"/>
<evidence type="ECO:0000256" key="1">
    <source>
        <dbReference type="ARBA" id="ARBA00023186"/>
    </source>
</evidence>
<keyword evidence="1" id="KW-0143">Chaperone</keyword>
<dbReference type="GO" id="GO:0048487">
    <property type="term" value="F:beta-tubulin binding"/>
    <property type="evidence" value="ECO:0007669"/>
    <property type="project" value="InterPro"/>
</dbReference>
<dbReference type="OrthoDB" id="10253476at2759"/>
<dbReference type="GO" id="GO:0000226">
    <property type="term" value="P:microtubule cytoskeleton organization"/>
    <property type="evidence" value="ECO:0007669"/>
    <property type="project" value="TreeGrafter"/>
</dbReference>
<reference evidence="4 5" key="1">
    <citation type="journal article" date="2018" name="New Phytol.">
        <title>Comparative genomics and transcriptomics depict ericoid mycorrhizal fungi as versatile saprotrophs and plant mutualists.</title>
        <authorList>
            <person name="Martino E."/>
            <person name="Morin E."/>
            <person name="Grelet G.A."/>
            <person name="Kuo A."/>
            <person name="Kohler A."/>
            <person name="Daghino S."/>
            <person name="Barry K.W."/>
            <person name="Cichocki N."/>
            <person name="Clum A."/>
            <person name="Dockter R.B."/>
            <person name="Hainaut M."/>
            <person name="Kuo R.C."/>
            <person name="LaButti K."/>
            <person name="Lindahl B.D."/>
            <person name="Lindquist E.A."/>
            <person name="Lipzen A."/>
            <person name="Khouja H.R."/>
            <person name="Magnuson J."/>
            <person name="Murat C."/>
            <person name="Ohm R.A."/>
            <person name="Singer S.W."/>
            <person name="Spatafora J.W."/>
            <person name="Wang M."/>
            <person name="Veneault-Fourrey C."/>
            <person name="Henrissat B."/>
            <person name="Grigoriev I.V."/>
            <person name="Martin F.M."/>
            <person name="Perotto S."/>
        </authorList>
    </citation>
    <scope>NUCLEOTIDE SEQUENCE [LARGE SCALE GENOMIC DNA]</scope>
    <source>
        <strain evidence="4 5">ATCC 22711</strain>
    </source>
</reference>
<gene>
    <name evidence="4" type="ORF">M430DRAFT_16650</name>
</gene>
<dbReference type="GO" id="GO:0005096">
    <property type="term" value="F:GTPase activator activity"/>
    <property type="evidence" value="ECO:0007669"/>
    <property type="project" value="InterPro"/>
</dbReference>
<dbReference type="Pfam" id="PF25767">
    <property type="entry name" value="ARM_TBCD_2nd"/>
    <property type="match status" value="1"/>
</dbReference>
<dbReference type="STRING" id="857342.A0A2T3BC81"/>
<dbReference type="InterPro" id="IPR022577">
    <property type="entry name" value="TBCD_C"/>
</dbReference>
<protein>
    <submittedName>
        <fullName evidence="4">Uncharacterized protein</fullName>
    </submittedName>
</protein>
<evidence type="ECO:0000313" key="4">
    <source>
        <dbReference type="EMBL" id="PSS25947.1"/>
    </source>
</evidence>
<dbReference type="GO" id="GO:0007021">
    <property type="term" value="P:tubulin complex assembly"/>
    <property type="evidence" value="ECO:0007669"/>
    <property type="project" value="InterPro"/>
</dbReference>
<proteinExistence type="predicted"/>
<dbReference type="GO" id="GO:0007023">
    <property type="term" value="P:post-chaperonin tubulin folding pathway"/>
    <property type="evidence" value="ECO:0007669"/>
    <property type="project" value="InterPro"/>
</dbReference>
<dbReference type="InterPro" id="IPR011989">
    <property type="entry name" value="ARM-like"/>
</dbReference>
<sequence>MDPGELEQDVKLYRTSPELLGDFKTSLEPFLWKTSKSGKRLIRSRVRIRDTDRLVALLEPHQDNPQLLDPHLNDFVPRLRDAFIAFLRSRPARPAAALHPKLLIPLSRAICRLLYTLCKIRGEKVIVQFLSTDTGHIELLLSALENESPSDHRLSNRQTEYQQDGAASVVDARSQYGDSSPVNPIVAVEDTWGWEERYITLLWLSLLIMNPFDLDSISSGATTNEVQNSIPNLTLPPGIPGIPLRIIPLAIHYLASPAKESAAAKTLLVRVARRKDMQENGVSHSLTQWAISSLQVSSNLAESDHFYVGILSFLAGLLGSSVNTSDMDPYLWDIHQIFQETSADQAAFMKRIHASSLARKITIKVQRSLCALVLRNPSIRDSDDMLNSIIGFTLDSLGDAFTPVRLASSKALSVLASKMPPEMAEEIIDEVLAALKKGRLMVGNGLQVERYDLSGINPPEWHGLILTLSHLLYRRSPPPNTLSGIISALLLGLSFERRSSSGSSIGSNVRDAACFGIWSLARRYTTDELEAVIPDSSLINGWHGQSSIIQIMASELIVSASLDPERNIRRGCSAALQELIGRHPDTVAEGLAIVQTVDYHAVPLRSNAVLHVAREAARLSKSYWLGISHSLLGWRGVGDPDPSARRIAATAFGNIFWIKLQKSDHVSPWAQFHDVAHELRDRIQKLKLREVHERHGLLLCMASAVDRMKHYPLDKNSSGSGVADILDFVELTLKDAQTSTYRRPDLIAEATSRLIQATCSLLGVGVVARKPFETSNTEPIEDSSSFILGSTTSASPFDMLGVLTSTEGSAAIYQAHTSQIDEIFGLAKPLLSQWLRWSEPEVIEAASDATVNLLVLLSKSQRQNMIYDLINVIADGQGRRTSQDKGVLSVLFIVFPIADSLQPAIIQAVRAYWTTAHDIDSRVAFLQCLTKSSFASSMDFAHIISEGLDDYTTNARGDVGSLVRIEAIKAAGAIWKDAKKVESWHESEYSVFSELFGKVLRLACEKLDKVRIEAQRSIGYLVSAKHLLFSGDRESLNQMNPSSREYFSFFLNMETRASLASRKYEDHWRLEMFEGYVISADTGSEDIIRASRSALAEYCESENADLVCSTLFLVLKRNLKNDRVLVPTLEAIAFLFDIRIMQKSSTNWRELYRLVQNAHYKTGNTRKLEAAVRVYGGLVEVYPEALDKLTKMLLHPIPTLRNKVADTLFTVRGVGKGVNWLRARKEDLRELQEELGIQIAT</sequence>
<dbReference type="RefSeq" id="XP_024724546.1">
    <property type="nucleotide sequence ID" value="XM_024863501.1"/>
</dbReference>
<dbReference type="Gene3D" id="1.25.10.10">
    <property type="entry name" value="Leucine-rich Repeat Variant"/>
    <property type="match status" value="1"/>
</dbReference>
<dbReference type="PANTHER" id="PTHR12658:SF0">
    <property type="entry name" value="TUBULIN-SPECIFIC CHAPERONE D"/>
    <property type="match status" value="1"/>
</dbReference>
<evidence type="ECO:0000259" key="2">
    <source>
        <dbReference type="Pfam" id="PF12612"/>
    </source>
</evidence>
<dbReference type="Pfam" id="PF23579">
    <property type="entry name" value="ARM_TBCD"/>
    <property type="match status" value="1"/>
</dbReference>